<evidence type="ECO:0000313" key="3">
    <source>
        <dbReference type="EMBL" id="EOB12544.1"/>
    </source>
</evidence>
<proteinExistence type="predicted"/>
<dbReference type="SUPFAM" id="SSF46934">
    <property type="entry name" value="UBA-like"/>
    <property type="match status" value="1"/>
</dbReference>
<sequence>MNFIKEMFPDLDDVIIKRLLDSTNNNVDLVVTKILDGTYKGIYFNIKDINCNKIKKPICKQPIFKKELYFPELIEDFSSIKEEIDIEKNRKEIKRLNNKILEFKSNSNYKLRQASEYYSEVISEIKRDIDKLNRECTLSILKKTLKEPGALDLHGLYTKDALRFIDDYLRIYEPKVLKLITGSEESSLSLRPSLIKFFKEKKYTVQDEGPCLVVRKE</sequence>
<dbReference type="Gene3D" id="1.10.8.10">
    <property type="entry name" value="DNA helicase RuvA subunit, C-terminal domain"/>
    <property type="match status" value="1"/>
</dbReference>
<dbReference type="OrthoDB" id="3231855at2759"/>
<dbReference type="AlphaFoldDB" id="R0M3F2"/>
<dbReference type="PROSITE" id="PS51140">
    <property type="entry name" value="CUE"/>
    <property type="match status" value="1"/>
</dbReference>
<keyword evidence="1" id="KW-0175">Coiled coil</keyword>
<evidence type="ECO:0000313" key="4">
    <source>
        <dbReference type="Proteomes" id="UP000016927"/>
    </source>
</evidence>
<reference evidence="3 4" key="1">
    <citation type="journal article" date="2013" name="BMC Genomics">
        <title>Comparative genomics of parasitic silkworm microsporidia reveal an association between genome expansion and host adaptation.</title>
        <authorList>
            <person name="Pan G."/>
            <person name="Xu J."/>
            <person name="Li T."/>
            <person name="Xia Q."/>
            <person name="Liu S.L."/>
            <person name="Zhang G."/>
            <person name="Li S."/>
            <person name="Li C."/>
            <person name="Liu H."/>
            <person name="Yang L."/>
            <person name="Liu T."/>
            <person name="Zhang X."/>
            <person name="Wu Z."/>
            <person name="Fan W."/>
            <person name="Dang X."/>
            <person name="Xiang H."/>
            <person name="Tao M."/>
            <person name="Li Y."/>
            <person name="Hu J."/>
            <person name="Li Z."/>
            <person name="Lin L."/>
            <person name="Luo J."/>
            <person name="Geng L."/>
            <person name="Wang L."/>
            <person name="Long M."/>
            <person name="Wan Y."/>
            <person name="He N."/>
            <person name="Zhang Z."/>
            <person name="Lu C."/>
            <person name="Keeling P.J."/>
            <person name="Wang J."/>
            <person name="Xiang Z."/>
            <person name="Zhou Z."/>
        </authorList>
    </citation>
    <scope>NUCLEOTIDE SEQUENCE [LARGE SCALE GENOMIC DNA]</scope>
    <source>
        <strain evidence="4">CQ1 / CVCC 102059</strain>
    </source>
</reference>
<feature type="domain" description="CUE" evidence="2">
    <location>
        <begin position="1"/>
        <end position="39"/>
    </location>
</feature>
<dbReference type="Pfam" id="PF02845">
    <property type="entry name" value="CUE"/>
    <property type="match status" value="1"/>
</dbReference>
<dbReference type="OMA" id="YAESAVH"/>
<organism evidence="3 4">
    <name type="scientific">Nosema bombycis (strain CQ1 / CVCC 102059)</name>
    <name type="common">Microsporidian parasite</name>
    <name type="synonym">Pebrine of silkworm</name>
    <dbReference type="NCBI Taxonomy" id="578461"/>
    <lineage>
        <taxon>Eukaryota</taxon>
        <taxon>Fungi</taxon>
        <taxon>Fungi incertae sedis</taxon>
        <taxon>Microsporidia</taxon>
        <taxon>Nosematidae</taxon>
        <taxon>Nosema</taxon>
    </lineage>
</organism>
<accession>R0M3F2</accession>
<dbReference type="CDD" id="cd14279">
    <property type="entry name" value="CUE"/>
    <property type="match status" value="1"/>
</dbReference>
<gene>
    <name evidence="3" type="ORF">NBO_417g0007</name>
</gene>
<keyword evidence="4" id="KW-1185">Reference proteome</keyword>
<dbReference type="InterPro" id="IPR003892">
    <property type="entry name" value="CUE"/>
</dbReference>
<dbReference type="InterPro" id="IPR009060">
    <property type="entry name" value="UBA-like_sf"/>
</dbReference>
<dbReference type="GO" id="GO:0043130">
    <property type="term" value="F:ubiquitin binding"/>
    <property type="evidence" value="ECO:0007669"/>
    <property type="project" value="InterPro"/>
</dbReference>
<evidence type="ECO:0000256" key="1">
    <source>
        <dbReference type="SAM" id="Coils"/>
    </source>
</evidence>
<protein>
    <submittedName>
        <fullName evidence="3">Smr protein, MutS2</fullName>
    </submittedName>
</protein>
<dbReference type="VEuPathDB" id="MicrosporidiaDB:NBO_417g0007"/>
<evidence type="ECO:0000259" key="2">
    <source>
        <dbReference type="PROSITE" id="PS51140"/>
    </source>
</evidence>
<dbReference type="HOGENOM" id="CLU_1272633_0_0_1"/>
<dbReference type="Proteomes" id="UP000016927">
    <property type="component" value="Unassembled WGS sequence"/>
</dbReference>
<dbReference type="EMBL" id="KB909325">
    <property type="protein sequence ID" value="EOB12544.1"/>
    <property type="molecule type" value="Genomic_DNA"/>
</dbReference>
<dbReference type="InterPro" id="IPR036063">
    <property type="entry name" value="Smr_dom_sf"/>
</dbReference>
<feature type="coiled-coil region" evidence="1">
    <location>
        <begin position="79"/>
        <end position="106"/>
    </location>
</feature>
<name>R0M3F2_NOSB1</name>
<dbReference type="Gene3D" id="3.30.1370.110">
    <property type="match status" value="1"/>
</dbReference>